<dbReference type="AlphaFoldDB" id="A0A4Y2MX92"/>
<evidence type="ECO:0000313" key="2">
    <source>
        <dbReference type="Proteomes" id="UP000499080"/>
    </source>
</evidence>
<dbReference type="Proteomes" id="UP000499080">
    <property type="component" value="Unassembled WGS sequence"/>
</dbReference>
<reference evidence="1 2" key="1">
    <citation type="journal article" date="2019" name="Sci. Rep.">
        <title>Orb-weaving spider Araneus ventricosus genome elucidates the spidroin gene catalogue.</title>
        <authorList>
            <person name="Kono N."/>
            <person name="Nakamura H."/>
            <person name="Ohtoshi R."/>
            <person name="Moran D.A.P."/>
            <person name="Shinohara A."/>
            <person name="Yoshida Y."/>
            <person name="Fujiwara M."/>
            <person name="Mori M."/>
            <person name="Tomita M."/>
            <person name="Arakawa K."/>
        </authorList>
    </citation>
    <scope>NUCLEOTIDE SEQUENCE [LARGE SCALE GENOMIC DNA]</scope>
</reference>
<protein>
    <submittedName>
        <fullName evidence="1">Uncharacterized protein</fullName>
    </submittedName>
</protein>
<accession>A0A4Y2MX92</accession>
<dbReference type="EMBL" id="BGPR01007888">
    <property type="protein sequence ID" value="GBN30256.1"/>
    <property type="molecule type" value="Genomic_DNA"/>
</dbReference>
<name>A0A4Y2MX92_ARAVE</name>
<proteinExistence type="predicted"/>
<organism evidence="1 2">
    <name type="scientific">Araneus ventricosus</name>
    <name type="common">Orbweaver spider</name>
    <name type="synonym">Epeira ventricosa</name>
    <dbReference type="NCBI Taxonomy" id="182803"/>
    <lineage>
        <taxon>Eukaryota</taxon>
        <taxon>Metazoa</taxon>
        <taxon>Ecdysozoa</taxon>
        <taxon>Arthropoda</taxon>
        <taxon>Chelicerata</taxon>
        <taxon>Arachnida</taxon>
        <taxon>Araneae</taxon>
        <taxon>Araneomorphae</taxon>
        <taxon>Entelegynae</taxon>
        <taxon>Araneoidea</taxon>
        <taxon>Araneidae</taxon>
        <taxon>Araneus</taxon>
    </lineage>
</organism>
<sequence length="93" mass="10244">MEGEVIGKGRIRNYATETEAGSSQKGSKTFYDTCRTGINRKSEARVHSAGLKNVEITGNLRLDAISEVWRSKKKAKLAIVLLSPTLARTEMAF</sequence>
<gene>
    <name evidence="1" type="ORF">AVEN_219867_1</name>
</gene>
<evidence type="ECO:0000313" key="1">
    <source>
        <dbReference type="EMBL" id="GBN30256.1"/>
    </source>
</evidence>
<comment type="caution">
    <text evidence="1">The sequence shown here is derived from an EMBL/GenBank/DDBJ whole genome shotgun (WGS) entry which is preliminary data.</text>
</comment>
<keyword evidence="2" id="KW-1185">Reference proteome</keyword>